<dbReference type="Proteomes" id="UP000002762">
    <property type="component" value="Unassembled WGS sequence"/>
</dbReference>
<dbReference type="GO" id="GO:0005737">
    <property type="term" value="C:cytoplasm"/>
    <property type="evidence" value="ECO:0007669"/>
    <property type="project" value="TreeGrafter"/>
</dbReference>
<dbReference type="RefSeq" id="XP_008602340.1">
    <property type="nucleotide sequence ID" value="XM_008604118.1"/>
</dbReference>
<dbReference type="PROSITE" id="PS00059">
    <property type="entry name" value="ADH_ZINC"/>
    <property type="match status" value="1"/>
</dbReference>
<reference evidence="7 8" key="1">
    <citation type="journal article" date="2012" name="Sci. Rep.">
        <title>Genomic perspectives on the evolution of fungal entomopathogenicity in Beauveria bassiana.</title>
        <authorList>
            <person name="Xiao G."/>
            <person name="Ying S.H."/>
            <person name="Zheng P."/>
            <person name="Wang Z.L."/>
            <person name="Zhang S."/>
            <person name="Xie X.Q."/>
            <person name="Shang Y."/>
            <person name="St Leger R.J."/>
            <person name="Zhao G.P."/>
            <person name="Wang C."/>
            <person name="Feng M.G."/>
        </authorList>
    </citation>
    <scope>NUCLEOTIDE SEQUENCE [LARGE SCALE GENOMIC DNA]</scope>
    <source>
        <strain evidence="7 8">ARSEF 2860</strain>
    </source>
</reference>
<dbReference type="InterPro" id="IPR011032">
    <property type="entry name" value="GroES-like_sf"/>
</dbReference>
<dbReference type="STRING" id="655819.J4UGP3"/>
<dbReference type="InterPro" id="IPR002328">
    <property type="entry name" value="ADH_Zn_CS"/>
</dbReference>
<dbReference type="PANTHER" id="PTHR42940">
    <property type="entry name" value="ALCOHOL DEHYDROGENASE 1-RELATED"/>
    <property type="match status" value="1"/>
</dbReference>
<keyword evidence="3" id="KW-0479">Metal-binding</keyword>
<dbReference type="AlphaFoldDB" id="J4UGP3"/>
<keyword evidence="8" id="KW-1185">Reference proteome</keyword>
<evidence type="ECO:0000259" key="6">
    <source>
        <dbReference type="Pfam" id="PF08240"/>
    </source>
</evidence>
<dbReference type="GO" id="GO:0004022">
    <property type="term" value="F:alcohol dehydrogenase (NAD+) activity"/>
    <property type="evidence" value="ECO:0007669"/>
    <property type="project" value="TreeGrafter"/>
</dbReference>
<proteinExistence type="predicted"/>
<comment type="cofactor">
    <cofactor evidence="1">
        <name>Zn(2+)</name>
        <dbReference type="ChEBI" id="CHEBI:29105"/>
    </cofactor>
</comment>
<evidence type="ECO:0000256" key="5">
    <source>
        <dbReference type="ARBA" id="ARBA00023002"/>
    </source>
</evidence>
<accession>J4UGP3</accession>
<protein>
    <submittedName>
        <fullName evidence="7">Alcohol dehydrogenase, putative</fullName>
    </submittedName>
</protein>
<evidence type="ECO:0000313" key="8">
    <source>
        <dbReference type="Proteomes" id="UP000002762"/>
    </source>
</evidence>
<feature type="domain" description="Alcohol dehydrogenase-like N-terminal" evidence="6">
    <location>
        <begin position="31"/>
        <end position="112"/>
    </location>
</feature>
<dbReference type="HOGENOM" id="CLU_2049266_0_0_1"/>
<dbReference type="GeneID" id="19892033"/>
<dbReference type="SUPFAM" id="SSF50129">
    <property type="entry name" value="GroES-like"/>
    <property type="match status" value="1"/>
</dbReference>
<organism evidence="7 8">
    <name type="scientific">Beauveria bassiana (strain ARSEF 2860)</name>
    <name type="common">White muscardine disease fungus</name>
    <name type="synonym">Tritirachium shiotae</name>
    <dbReference type="NCBI Taxonomy" id="655819"/>
    <lineage>
        <taxon>Eukaryota</taxon>
        <taxon>Fungi</taxon>
        <taxon>Dikarya</taxon>
        <taxon>Ascomycota</taxon>
        <taxon>Pezizomycotina</taxon>
        <taxon>Sordariomycetes</taxon>
        <taxon>Hypocreomycetidae</taxon>
        <taxon>Hypocreales</taxon>
        <taxon>Cordycipitaceae</taxon>
        <taxon>Beauveria</taxon>
    </lineage>
</organism>
<evidence type="ECO:0000313" key="7">
    <source>
        <dbReference type="EMBL" id="EJP62097.1"/>
    </source>
</evidence>
<dbReference type="Gene3D" id="3.90.180.10">
    <property type="entry name" value="Medium-chain alcohol dehydrogenases, catalytic domain"/>
    <property type="match status" value="1"/>
</dbReference>
<dbReference type="InParanoid" id="J4UGP3"/>
<evidence type="ECO:0000256" key="1">
    <source>
        <dbReference type="ARBA" id="ARBA00001947"/>
    </source>
</evidence>
<dbReference type="PANTHER" id="PTHR42940:SF5">
    <property type="entry name" value="ALCOHOL DEHYDROGENASE 2"/>
    <property type="match status" value="1"/>
</dbReference>
<dbReference type="GO" id="GO:0008270">
    <property type="term" value="F:zinc ion binding"/>
    <property type="evidence" value="ECO:0007669"/>
    <property type="project" value="InterPro"/>
</dbReference>
<comment type="pathway">
    <text evidence="2">Secondary metabolite biosynthesis.</text>
</comment>
<evidence type="ECO:0000256" key="4">
    <source>
        <dbReference type="ARBA" id="ARBA00022833"/>
    </source>
</evidence>
<dbReference type="Pfam" id="PF08240">
    <property type="entry name" value="ADH_N"/>
    <property type="match status" value="1"/>
</dbReference>
<keyword evidence="5" id="KW-0560">Oxidoreductase</keyword>
<sequence length="120" mass="12560">MDIPKTQRALIYDAPGTISTKEVEISVPDPGPGEVLIRLTHSGVCHSDLGVMTNSWSSLPLPTPEGQIGGHEGVGNVVKLGVGAEDSGLTIGDRVGIKWISSACGHCRSYPTTSATNHRD</sequence>
<gene>
    <name evidence="7" type="ORF">BBA_09021</name>
</gene>
<evidence type="ECO:0000256" key="3">
    <source>
        <dbReference type="ARBA" id="ARBA00022723"/>
    </source>
</evidence>
<keyword evidence="4" id="KW-0862">Zinc</keyword>
<dbReference type="EMBL" id="JH725192">
    <property type="protein sequence ID" value="EJP62097.1"/>
    <property type="molecule type" value="Genomic_DNA"/>
</dbReference>
<name>J4UGP3_BEAB2</name>
<dbReference type="InterPro" id="IPR013154">
    <property type="entry name" value="ADH-like_N"/>
</dbReference>
<evidence type="ECO:0000256" key="2">
    <source>
        <dbReference type="ARBA" id="ARBA00005179"/>
    </source>
</evidence>